<name>A0A0M4JWX8_9MOLU</name>
<dbReference type="InterPro" id="IPR029000">
    <property type="entry name" value="Cyclophilin-like_dom_sf"/>
</dbReference>
<dbReference type="InterPro" id="IPR017853">
    <property type="entry name" value="GH"/>
</dbReference>
<dbReference type="Proteomes" id="UP000063919">
    <property type="component" value="Chromosome"/>
</dbReference>
<evidence type="ECO:0000259" key="2">
    <source>
        <dbReference type="Pfam" id="PF19200"/>
    </source>
</evidence>
<accession>A0A0M4JWX8</accession>
<evidence type="ECO:0000313" key="4">
    <source>
        <dbReference type="Proteomes" id="UP000063919"/>
    </source>
</evidence>
<dbReference type="PANTHER" id="PTHR38435">
    <property type="match status" value="1"/>
</dbReference>
<feature type="domain" description="6-phospho-N-acetylmuramidase N-terminal" evidence="2">
    <location>
        <begin position="6"/>
        <end position="242"/>
    </location>
</feature>
<feature type="domain" description="6-phospho-N-acetylmuramidase C-terminal" evidence="1">
    <location>
        <begin position="251"/>
        <end position="366"/>
    </location>
</feature>
<protein>
    <submittedName>
        <fullName evidence="3">Outer surface protein</fullName>
    </submittedName>
</protein>
<dbReference type="Pfam" id="PF19200">
    <property type="entry name" value="MupG_N"/>
    <property type="match status" value="1"/>
</dbReference>
<evidence type="ECO:0000313" key="3">
    <source>
        <dbReference type="EMBL" id="ALD66530.1"/>
    </source>
</evidence>
<dbReference type="STRING" id="362837.SCANT_v1c06240"/>
<evidence type="ECO:0000259" key="1">
    <source>
        <dbReference type="Pfam" id="PF05913"/>
    </source>
</evidence>
<dbReference type="AlphaFoldDB" id="A0A0M4JWX8"/>
<dbReference type="InterPro" id="IPR043797">
    <property type="entry name" value="MupG_N"/>
</dbReference>
<dbReference type="Pfam" id="PF05913">
    <property type="entry name" value="MupG_C"/>
    <property type="match status" value="1"/>
</dbReference>
<dbReference type="PATRIC" id="fig|362837.3.peg.637"/>
<keyword evidence="4" id="KW-1185">Reference proteome</keyword>
<organism evidence="3 4">
    <name type="scientific">Spiroplasma cantharicola</name>
    <dbReference type="NCBI Taxonomy" id="362837"/>
    <lineage>
        <taxon>Bacteria</taxon>
        <taxon>Bacillati</taxon>
        <taxon>Mycoplasmatota</taxon>
        <taxon>Mollicutes</taxon>
        <taxon>Entomoplasmatales</taxon>
        <taxon>Spiroplasmataceae</taxon>
        <taxon>Spiroplasma</taxon>
    </lineage>
</organism>
<dbReference type="Gene3D" id="2.40.100.10">
    <property type="entry name" value="Cyclophilin-like"/>
    <property type="match status" value="1"/>
</dbReference>
<reference evidence="3 4" key="1">
    <citation type="journal article" date="2015" name="Genome Announc.">
        <title>Complete Genome Sequence of Spiroplasma cantharicola CC-1T (DSM 21588), a Bacterium Isolated from Soldier Beetle (Cantharis carolinus).</title>
        <authorList>
            <person name="Lo W.S."/>
            <person name="Liu P.Y."/>
            <person name="Kuo C.H."/>
        </authorList>
    </citation>
    <scope>NUCLEOTIDE SEQUENCE [LARGE SCALE GENOMIC DNA]</scope>
    <source>
        <strain evidence="3 4">CC-1</strain>
    </source>
</reference>
<gene>
    <name evidence="3" type="ORF">SCANT_v1c06240</name>
</gene>
<sequence length="368" mass="42850">MFKKQLGISIYPEHFSKKETIDYLNKCYKKGINNLFMSIIHFNKKEKDEILELYKYICVNANKIGFYIILDINDNALNLLELSINELNFFKKIGVSCVRLDSPLLPKEVADLTFNESDLDIQLNISNNDNFINNVLDYKPKRQNLFGCHNFYPLKNSGLSFNFFWKTTKRFVDLGIHSSAFVGSNFGNKGPQNYDVDNLVTIEKTRNLPIRSQAKFLFATGLISTVIVGNQAMSEEEIINFAEVNKIDKFEFDIKLDKNLLVIEKKILDYENHFWRGDLNEDFVRSTFTRVDFKDEIKTNNIKIKLNRGDVCIINKNNSHYQRELIIILKDNYTQLGNTANYIGSIKDYDLLLLSILQGWDKFKFRGV</sequence>
<dbReference type="OrthoDB" id="5809921at2"/>
<dbReference type="EMBL" id="CP012622">
    <property type="protein sequence ID" value="ALD66530.1"/>
    <property type="molecule type" value="Genomic_DNA"/>
</dbReference>
<dbReference type="SUPFAM" id="SSF51445">
    <property type="entry name" value="(Trans)glycosidases"/>
    <property type="match status" value="1"/>
</dbReference>
<dbReference type="InterPro" id="IPR013785">
    <property type="entry name" value="Aldolase_TIM"/>
</dbReference>
<dbReference type="KEGG" id="scj:SCANT_v1c06240"/>
<dbReference type="Gene3D" id="3.20.20.70">
    <property type="entry name" value="Aldolase class I"/>
    <property type="match status" value="1"/>
</dbReference>
<dbReference type="InterPro" id="IPR043894">
    <property type="entry name" value="MupG_C"/>
</dbReference>
<dbReference type="InterPro" id="IPR008589">
    <property type="entry name" value="MupG"/>
</dbReference>
<dbReference type="RefSeq" id="WP_053946287.1">
    <property type="nucleotide sequence ID" value="NZ_CP012622.1"/>
</dbReference>
<proteinExistence type="predicted"/>
<dbReference type="PANTHER" id="PTHR38435:SF1">
    <property type="entry name" value="DUF871 DOMAIN-CONTAINING PROTEIN"/>
    <property type="match status" value="1"/>
</dbReference>
<dbReference type="SUPFAM" id="SSF50891">
    <property type="entry name" value="Cyclophilin-like"/>
    <property type="match status" value="1"/>
</dbReference>